<evidence type="ECO:0000256" key="1">
    <source>
        <dbReference type="RuleBase" id="RU000363"/>
    </source>
</evidence>
<dbReference type="PANTHER" id="PTHR24322:SF748">
    <property type="entry name" value="FI23927P1-RELATED"/>
    <property type="match status" value="1"/>
</dbReference>
<dbReference type="InterPro" id="IPR002347">
    <property type="entry name" value="SDR_fam"/>
</dbReference>
<dbReference type="AlphaFoldDB" id="A0A9N9WR18"/>
<dbReference type="GO" id="GO:0016616">
    <property type="term" value="F:oxidoreductase activity, acting on the CH-OH group of donors, NAD or NADP as acceptor"/>
    <property type="evidence" value="ECO:0007669"/>
    <property type="project" value="TreeGrafter"/>
</dbReference>
<dbReference type="OrthoDB" id="6251714at2759"/>
<evidence type="ECO:0000256" key="2">
    <source>
        <dbReference type="SAM" id="Phobius"/>
    </source>
</evidence>
<feature type="transmembrane region" description="Helical" evidence="2">
    <location>
        <begin position="6"/>
        <end position="28"/>
    </location>
</feature>
<reference evidence="3" key="2">
    <citation type="submission" date="2022-10" db="EMBL/GenBank/DDBJ databases">
        <authorList>
            <consortium name="ENA_rothamsted_submissions"/>
            <consortium name="culmorum"/>
            <person name="King R."/>
        </authorList>
    </citation>
    <scope>NUCLEOTIDE SEQUENCE</scope>
</reference>
<protein>
    <submittedName>
        <fullName evidence="3">Uncharacterized protein</fullName>
    </submittedName>
</protein>
<keyword evidence="2" id="KW-0472">Membrane</keyword>
<name>A0A9N9WR18_9DIPT</name>
<dbReference type="PRINTS" id="PR00080">
    <property type="entry name" value="SDRFAMILY"/>
</dbReference>
<sequence>MNKALSVFFRAFVILLGEIFTALFRFMLCIRKGRKNIKGELALVTGSARGLGKAIAIRLAQEGCNLAICDVNIEEAQKTSEELRSKFKIECKAFKADVSDTQQVTTLYNDIAKTMGTVDILVNNAGILAPLGILEGEDSDVFRVLNVNLVSHFWMVRKFLPSMIEQKRGHILGICSSAGRHTLPLSVAYCASKFGTTGFYRSLYADLCMYEYNKFIKVTSAYPGFINTRNDLEKFLDDTSELIPRIEPDYAAEKIVNAMLFEKQEIFFPFFYRFSAVFERISPPKTLRFVREMLSKQATGLIEDRVSITRK</sequence>
<keyword evidence="2" id="KW-0812">Transmembrane</keyword>
<evidence type="ECO:0000313" key="4">
    <source>
        <dbReference type="Proteomes" id="UP001153620"/>
    </source>
</evidence>
<dbReference type="Proteomes" id="UP001153620">
    <property type="component" value="Chromosome 2"/>
</dbReference>
<dbReference type="Pfam" id="PF00106">
    <property type="entry name" value="adh_short"/>
    <property type="match status" value="1"/>
</dbReference>
<gene>
    <name evidence="3" type="ORF">CHIRRI_LOCUS4721</name>
</gene>
<accession>A0A9N9WR18</accession>
<comment type="similarity">
    <text evidence="1">Belongs to the short-chain dehydrogenases/reductases (SDR) family.</text>
</comment>
<reference evidence="3" key="1">
    <citation type="submission" date="2022-01" db="EMBL/GenBank/DDBJ databases">
        <authorList>
            <person name="King R."/>
        </authorList>
    </citation>
    <scope>NUCLEOTIDE SEQUENCE</scope>
</reference>
<dbReference type="EMBL" id="OU895878">
    <property type="protein sequence ID" value="CAG9801800.1"/>
    <property type="molecule type" value="Genomic_DNA"/>
</dbReference>
<dbReference type="Gene3D" id="3.40.50.720">
    <property type="entry name" value="NAD(P)-binding Rossmann-like Domain"/>
    <property type="match status" value="1"/>
</dbReference>
<keyword evidence="2" id="KW-1133">Transmembrane helix</keyword>
<proteinExistence type="inferred from homology"/>
<keyword evidence="4" id="KW-1185">Reference proteome</keyword>
<dbReference type="PRINTS" id="PR00081">
    <property type="entry name" value="GDHRDH"/>
</dbReference>
<organism evidence="3 4">
    <name type="scientific">Chironomus riparius</name>
    <dbReference type="NCBI Taxonomy" id="315576"/>
    <lineage>
        <taxon>Eukaryota</taxon>
        <taxon>Metazoa</taxon>
        <taxon>Ecdysozoa</taxon>
        <taxon>Arthropoda</taxon>
        <taxon>Hexapoda</taxon>
        <taxon>Insecta</taxon>
        <taxon>Pterygota</taxon>
        <taxon>Neoptera</taxon>
        <taxon>Endopterygota</taxon>
        <taxon>Diptera</taxon>
        <taxon>Nematocera</taxon>
        <taxon>Chironomoidea</taxon>
        <taxon>Chironomidae</taxon>
        <taxon>Chironominae</taxon>
        <taxon>Chironomus</taxon>
    </lineage>
</organism>
<dbReference type="InterPro" id="IPR036291">
    <property type="entry name" value="NAD(P)-bd_dom_sf"/>
</dbReference>
<dbReference type="SUPFAM" id="SSF51735">
    <property type="entry name" value="NAD(P)-binding Rossmann-fold domains"/>
    <property type="match status" value="1"/>
</dbReference>
<evidence type="ECO:0000313" key="3">
    <source>
        <dbReference type="EMBL" id="CAG9801800.1"/>
    </source>
</evidence>
<dbReference type="GO" id="GO:0005811">
    <property type="term" value="C:lipid droplet"/>
    <property type="evidence" value="ECO:0007669"/>
    <property type="project" value="TreeGrafter"/>
</dbReference>
<dbReference type="PANTHER" id="PTHR24322">
    <property type="entry name" value="PKSB"/>
    <property type="match status" value="1"/>
</dbReference>